<dbReference type="RefSeq" id="WP_377821677.1">
    <property type="nucleotide sequence ID" value="NZ_JBHSWJ010000002.1"/>
</dbReference>
<dbReference type="InterPro" id="IPR048667">
    <property type="entry name" value="Imm5-like"/>
</dbReference>
<comment type="caution">
    <text evidence="2">The sequence shown here is derived from an EMBL/GenBank/DDBJ whole genome shotgun (WGS) entry which is preliminary data.</text>
</comment>
<protein>
    <submittedName>
        <fullName evidence="2">Immunity protein</fullName>
    </submittedName>
</protein>
<dbReference type="Pfam" id="PF21805">
    <property type="entry name" value="Imm5_like"/>
    <property type="match status" value="1"/>
</dbReference>
<gene>
    <name evidence="2" type="ORF">ACFQBT_07650</name>
</gene>
<feature type="domain" description="Imm-5-like" evidence="1">
    <location>
        <begin position="9"/>
        <end position="136"/>
    </location>
</feature>
<sequence>MARTLSSQTLSLADRRIAAAWAADCAEHVLPLFEAEVPDDDRPRDAIVRTRRFASAELAAGEAIRSRFVAGRAARSAVSGAAAAAARAAGQASGVAHMGAHALGAAAYAAYAVALSRPDRPGAREAEISWQLQRLSPEAAAVLRALPAVGVDTSGPLGPGLLSSGAVGEIIRELQAELSTR</sequence>
<evidence type="ECO:0000259" key="1">
    <source>
        <dbReference type="Pfam" id="PF21805"/>
    </source>
</evidence>
<dbReference type="Proteomes" id="UP001596356">
    <property type="component" value="Unassembled WGS sequence"/>
</dbReference>
<evidence type="ECO:0000313" key="2">
    <source>
        <dbReference type="EMBL" id="MFC6713708.1"/>
    </source>
</evidence>
<name>A0ABW2ASA7_9MICO</name>
<reference evidence="3" key="1">
    <citation type="journal article" date="2019" name="Int. J. Syst. Evol. Microbiol.">
        <title>The Global Catalogue of Microorganisms (GCM) 10K type strain sequencing project: providing services to taxonomists for standard genome sequencing and annotation.</title>
        <authorList>
            <consortium name="The Broad Institute Genomics Platform"/>
            <consortium name="The Broad Institute Genome Sequencing Center for Infectious Disease"/>
            <person name="Wu L."/>
            <person name="Ma J."/>
        </authorList>
    </citation>
    <scope>NUCLEOTIDE SEQUENCE [LARGE SCALE GENOMIC DNA]</scope>
    <source>
        <strain evidence="3">NBRC 106593</strain>
    </source>
</reference>
<keyword evidence="3" id="KW-1185">Reference proteome</keyword>
<dbReference type="EMBL" id="JBHSWJ010000002">
    <property type="protein sequence ID" value="MFC6713708.1"/>
    <property type="molecule type" value="Genomic_DNA"/>
</dbReference>
<organism evidence="2 3">
    <name type="scientific">Branchiibius cervicis</name>
    <dbReference type="NCBI Taxonomy" id="908252"/>
    <lineage>
        <taxon>Bacteria</taxon>
        <taxon>Bacillati</taxon>
        <taxon>Actinomycetota</taxon>
        <taxon>Actinomycetes</taxon>
        <taxon>Micrococcales</taxon>
        <taxon>Dermacoccaceae</taxon>
        <taxon>Branchiibius</taxon>
    </lineage>
</organism>
<accession>A0ABW2ASA7</accession>
<evidence type="ECO:0000313" key="3">
    <source>
        <dbReference type="Proteomes" id="UP001596356"/>
    </source>
</evidence>
<proteinExistence type="predicted"/>